<keyword evidence="1" id="KW-0812">Transmembrane</keyword>
<reference evidence="2 3" key="1">
    <citation type="submission" date="2024-04" db="EMBL/GenBank/DDBJ databases">
        <title>Tritrichomonas musculus Genome.</title>
        <authorList>
            <person name="Alves-Ferreira E."/>
            <person name="Grigg M."/>
            <person name="Lorenzi H."/>
            <person name="Galac M."/>
        </authorList>
    </citation>
    <scope>NUCLEOTIDE SEQUENCE [LARGE SCALE GENOMIC DNA]</scope>
    <source>
        <strain evidence="2 3">EAF2021</strain>
    </source>
</reference>
<feature type="transmembrane region" description="Helical" evidence="1">
    <location>
        <begin position="110"/>
        <end position="131"/>
    </location>
</feature>
<dbReference type="EMBL" id="JAPFFF010000003">
    <property type="protein sequence ID" value="KAK8893941.1"/>
    <property type="molecule type" value="Genomic_DNA"/>
</dbReference>
<protein>
    <submittedName>
        <fullName evidence="2">Uncharacterized protein</fullName>
    </submittedName>
</protein>
<keyword evidence="3" id="KW-1185">Reference proteome</keyword>
<sequence>MNTDIPQITLTAPLRGGKREQNYAYLNQFSTPSQVTQIKSSFSKPISNRNLPTNPAVRKPEFKPFRSKNLEHEIKNLVEPESTKLFFAIIFFILSLICLASFLLEFHPEISLLLSILFFGFWAYPFSKFILRKRKKDEEKNANKINMNLTPPRLSRNNNIKPSQMFAIYGSTNQIKTPEFYSDASVDLYPKFVNADRPTASKSSVSSITRTLEAQTDSHANDTLKKLGLKLQIFNQYTSNMKNFIQKDILSKIVKNLSSDKPYIDMMLSVPNYDQKHVIQRITYLASSPYLAGHTGEKGDNQIVLHILSVWLSYLMTHSKEDKLPSPVFSQKYLAIGGTEPKIQSDNDVYIVANNQYNSFHIITRSFDSLKKGNLIEASNVERFYARPGKDMMYSTLTLFFLIIKKKFEFLLDGADLQEPPFCMHRIFELSRL</sequence>
<evidence type="ECO:0000313" key="3">
    <source>
        <dbReference type="Proteomes" id="UP001470230"/>
    </source>
</evidence>
<keyword evidence="1" id="KW-0472">Membrane</keyword>
<accession>A0ABR2KT20</accession>
<name>A0ABR2KT20_9EUKA</name>
<dbReference type="Proteomes" id="UP001470230">
    <property type="component" value="Unassembled WGS sequence"/>
</dbReference>
<keyword evidence="1" id="KW-1133">Transmembrane helix</keyword>
<comment type="caution">
    <text evidence="2">The sequence shown here is derived from an EMBL/GenBank/DDBJ whole genome shotgun (WGS) entry which is preliminary data.</text>
</comment>
<evidence type="ECO:0000256" key="1">
    <source>
        <dbReference type="SAM" id="Phobius"/>
    </source>
</evidence>
<proteinExistence type="predicted"/>
<evidence type="ECO:0000313" key="2">
    <source>
        <dbReference type="EMBL" id="KAK8893941.1"/>
    </source>
</evidence>
<gene>
    <name evidence="2" type="ORF">M9Y10_022370</name>
</gene>
<feature type="transmembrane region" description="Helical" evidence="1">
    <location>
        <begin position="85"/>
        <end position="104"/>
    </location>
</feature>
<organism evidence="2 3">
    <name type="scientific">Tritrichomonas musculus</name>
    <dbReference type="NCBI Taxonomy" id="1915356"/>
    <lineage>
        <taxon>Eukaryota</taxon>
        <taxon>Metamonada</taxon>
        <taxon>Parabasalia</taxon>
        <taxon>Tritrichomonadida</taxon>
        <taxon>Tritrichomonadidae</taxon>
        <taxon>Tritrichomonas</taxon>
    </lineage>
</organism>